<dbReference type="SUPFAM" id="SSF57850">
    <property type="entry name" value="RING/U-box"/>
    <property type="match status" value="1"/>
</dbReference>
<dbReference type="Proteomes" id="UP000187209">
    <property type="component" value="Unassembled WGS sequence"/>
</dbReference>
<feature type="domain" description="UBA" evidence="5">
    <location>
        <begin position="263"/>
        <end position="310"/>
    </location>
</feature>
<comment type="caution">
    <text evidence="6">The sequence shown here is derived from an EMBL/GenBank/DDBJ whole genome shotgun (WGS) entry which is preliminary data.</text>
</comment>
<gene>
    <name evidence="6" type="ORF">SteCoe_7178</name>
</gene>
<dbReference type="GO" id="GO:0008270">
    <property type="term" value="F:zinc ion binding"/>
    <property type="evidence" value="ECO:0007669"/>
    <property type="project" value="UniProtKB-KW"/>
</dbReference>
<dbReference type="AlphaFoldDB" id="A0A1R2CND5"/>
<protein>
    <recommendedName>
        <fullName evidence="5">UBA domain-containing protein</fullName>
    </recommendedName>
</protein>
<evidence type="ECO:0000259" key="5">
    <source>
        <dbReference type="PROSITE" id="PS50030"/>
    </source>
</evidence>
<evidence type="ECO:0000256" key="4">
    <source>
        <dbReference type="SAM" id="MobiDB-lite"/>
    </source>
</evidence>
<feature type="domain" description="UBA" evidence="5">
    <location>
        <begin position="332"/>
        <end position="372"/>
    </location>
</feature>
<dbReference type="PROSITE" id="PS50030">
    <property type="entry name" value="UBA"/>
    <property type="match status" value="2"/>
</dbReference>
<dbReference type="InterPro" id="IPR009060">
    <property type="entry name" value="UBA-like_sf"/>
</dbReference>
<dbReference type="SUPFAM" id="SSF54277">
    <property type="entry name" value="CAD &amp; PB1 domains"/>
    <property type="match status" value="1"/>
</dbReference>
<accession>A0A1R2CND5</accession>
<evidence type="ECO:0000256" key="2">
    <source>
        <dbReference type="ARBA" id="ARBA00022771"/>
    </source>
</evidence>
<evidence type="ECO:0000313" key="6">
    <source>
        <dbReference type="EMBL" id="OMJ90475.1"/>
    </source>
</evidence>
<dbReference type="SMART" id="SM00165">
    <property type="entry name" value="UBA"/>
    <property type="match status" value="1"/>
</dbReference>
<dbReference type="Gene3D" id="3.10.20.90">
    <property type="entry name" value="Phosphatidylinositol 3-kinase Catalytic Subunit, Chain A, domain 1"/>
    <property type="match status" value="1"/>
</dbReference>
<evidence type="ECO:0000256" key="3">
    <source>
        <dbReference type="ARBA" id="ARBA00022833"/>
    </source>
</evidence>
<dbReference type="InterPro" id="IPR015940">
    <property type="entry name" value="UBA"/>
</dbReference>
<reference evidence="6 7" key="1">
    <citation type="submission" date="2016-11" db="EMBL/GenBank/DDBJ databases">
        <title>The macronuclear genome of Stentor coeruleus: a giant cell with tiny introns.</title>
        <authorList>
            <person name="Slabodnick M."/>
            <person name="Ruby J.G."/>
            <person name="Reiff S.B."/>
            <person name="Swart E.C."/>
            <person name="Gosai S."/>
            <person name="Prabakaran S."/>
            <person name="Witkowska E."/>
            <person name="Larue G.E."/>
            <person name="Fisher S."/>
            <person name="Freeman R.M."/>
            <person name="Gunawardena J."/>
            <person name="Chu W."/>
            <person name="Stover N.A."/>
            <person name="Gregory B.D."/>
            <person name="Nowacki M."/>
            <person name="Derisi J."/>
            <person name="Roy S.W."/>
            <person name="Marshall W.F."/>
            <person name="Sood P."/>
        </authorList>
    </citation>
    <scope>NUCLEOTIDE SEQUENCE [LARGE SCALE GENOMIC DNA]</scope>
    <source>
        <strain evidence="6">WM001</strain>
    </source>
</reference>
<keyword evidence="3" id="KW-0862">Zinc</keyword>
<feature type="compositionally biased region" description="Low complexity" evidence="4">
    <location>
        <begin position="222"/>
        <end position="235"/>
    </location>
</feature>
<feature type="region of interest" description="Disordered" evidence="4">
    <location>
        <begin position="219"/>
        <end position="271"/>
    </location>
</feature>
<dbReference type="SUPFAM" id="SSF46934">
    <property type="entry name" value="UBA-like"/>
    <property type="match status" value="2"/>
</dbReference>
<sequence length="372" mass="42324">MSKVVKLQFFNECRRLGIVPKDINELKTCSKDLFSIANPAFQYKDEDGDTILFDKDDEYKIALKVTDKVLRLTVLDYTEVVQNRIQLSFSMNTSHETQSTSDIKNKIQKNIDAEINSIECKDMSIETIEYKELIDQIHKIFDMRLKKLGILCEECEKEILHVAYVCSECDNFALCDKCQNKDLHEHVLIKAYGDDALNVYNKKIISPPCDDKRKLMIDPVRSSSKSSSKSPSKSPRNAVDFQVNKAKNPARCSAPVESSQNKNSDEKEQGSGGVMKKFMALGFTDINIVLDAMIRANNNFDKACEILFNESNSEKIPQISNRQNRSGSQAKSYMKENLQTLKSLGFDENRSFSALIKNKYDIVKAIEFLIAN</sequence>
<name>A0A1R2CND5_9CILI</name>
<evidence type="ECO:0000256" key="1">
    <source>
        <dbReference type="ARBA" id="ARBA00022723"/>
    </source>
</evidence>
<proteinExistence type="predicted"/>
<dbReference type="CDD" id="cd05992">
    <property type="entry name" value="PB1"/>
    <property type="match status" value="1"/>
</dbReference>
<keyword evidence="1" id="KW-0479">Metal-binding</keyword>
<dbReference type="Gene3D" id="3.30.60.90">
    <property type="match status" value="1"/>
</dbReference>
<keyword evidence="2" id="KW-0863">Zinc-finger</keyword>
<dbReference type="InterPro" id="IPR043145">
    <property type="entry name" value="Znf_ZZ_sf"/>
</dbReference>
<keyword evidence="7" id="KW-1185">Reference proteome</keyword>
<evidence type="ECO:0000313" key="7">
    <source>
        <dbReference type="Proteomes" id="UP000187209"/>
    </source>
</evidence>
<organism evidence="6 7">
    <name type="scientific">Stentor coeruleus</name>
    <dbReference type="NCBI Taxonomy" id="5963"/>
    <lineage>
        <taxon>Eukaryota</taxon>
        <taxon>Sar</taxon>
        <taxon>Alveolata</taxon>
        <taxon>Ciliophora</taxon>
        <taxon>Postciliodesmatophora</taxon>
        <taxon>Heterotrichea</taxon>
        <taxon>Heterotrichida</taxon>
        <taxon>Stentoridae</taxon>
        <taxon>Stentor</taxon>
    </lineage>
</organism>
<dbReference type="Gene3D" id="1.10.8.10">
    <property type="entry name" value="DNA helicase RuvA subunit, C-terminal domain"/>
    <property type="match status" value="2"/>
</dbReference>
<dbReference type="EMBL" id="MPUH01000102">
    <property type="protein sequence ID" value="OMJ90475.1"/>
    <property type="molecule type" value="Genomic_DNA"/>
</dbReference>